<evidence type="ECO:0000313" key="8">
    <source>
        <dbReference type="Proteomes" id="UP000460157"/>
    </source>
</evidence>
<dbReference type="SUPFAM" id="SSF46894">
    <property type="entry name" value="C-terminal effector domain of the bipartite response regulators"/>
    <property type="match status" value="1"/>
</dbReference>
<dbReference type="Gene3D" id="1.25.40.10">
    <property type="entry name" value="Tetratricopeptide repeat domain"/>
    <property type="match status" value="1"/>
</dbReference>
<accession>A0A7K1UHX8</accession>
<dbReference type="InterPro" id="IPR011990">
    <property type="entry name" value="TPR-like_helical_dom_sf"/>
</dbReference>
<dbReference type="SMART" id="SM00862">
    <property type="entry name" value="Trans_reg_C"/>
    <property type="match status" value="1"/>
</dbReference>
<dbReference type="PROSITE" id="PS51755">
    <property type="entry name" value="OMPR_PHOB"/>
    <property type="match status" value="1"/>
</dbReference>
<comment type="caution">
    <text evidence="7">The sequence shown here is derived from an EMBL/GenBank/DDBJ whole genome shotgun (WGS) entry which is preliminary data.</text>
</comment>
<dbReference type="Gene3D" id="1.10.10.10">
    <property type="entry name" value="Winged helix-like DNA-binding domain superfamily/Winged helix DNA-binding domain"/>
    <property type="match status" value="1"/>
</dbReference>
<protein>
    <recommendedName>
        <fullName evidence="6">OmpR/PhoB-type domain-containing protein</fullName>
    </recommendedName>
</protein>
<dbReference type="Proteomes" id="UP000460157">
    <property type="component" value="Unassembled WGS sequence"/>
</dbReference>
<keyword evidence="8" id="KW-1185">Reference proteome</keyword>
<evidence type="ECO:0000256" key="1">
    <source>
        <dbReference type="ARBA" id="ARBA00005820"/>
    </source>
</evidence>
<evidence type="ECO:0000256" key="5">
    <source>
        <dbReference type="PROSITE-ProRule" id="PRU01091"/>
    </source>
</evidence>
<evidence type="ECO:0000256" key="2">
    <source>
        <dbReference type="ARBA" id="ARBA00023015"/>
    </source>
</evidence>
<dbReference type="InterPro" id="IPR051677">
    <property type="entry name" value="AfsR-DnrI-RedD_regulator"/>
</dbReference>
<keyword evidence="4" id="KW-0804">Transcription</keyword>
<evidence type="ECO:0000256" key="3">
    <source>
        <dbReference type="ARBA" id="ARBA00023125"/>
    </source>
</evidence>
<proteinExistence type="inferred from homology"/>
<evidence type="ECO:0000313" key="7">
    <source>
        <dbReference type="EMBL" id="MVT26073.1"/>
    </source>
</evidence>
<name>A0A7K1UHX8_9MICC</name>
<dbReference type="SMART" id="SM01043">
    <property type="entry name" value="BTAD"/>
    <property type="match status" value="1"/>
</dbReference>
<dbReference type="GO" id="GO:0003677">
    <property type="term" value="F:DNA binding"/>
    <property type="evidence" value="ECO:0007669"/>
    <property type="project" value="UniProtKB-UniRule"/>
</dbReference>
<keyword evidence="2" id="KW-0805">Transcription regulation</keyword>
<dbReference type="InterPro" id="IPR016032">
    <property type="entry name" value="Sig_transdc_resp-reg_C-effctor"/>
</dbReference>
<dbReference type="OrthoDB" id="3691954at2"/>
<dbReference type="Pfam" id="PF03704">
    <property type="entry name" value="BTAD"/>
    <property type="match status" value="1"/>
</dbReference>
<dbReference type="InterPro" id="IPR036388">
    <property type="entry name" value="WH-like_DNA-bd_sf"/>
</dbReference>
<dbReference type="PANTHER" id="PTHR35807">
    <property type="entry name" value="TRANSCRIPTIONAL REGULATOR REDD-RELATED"/>
    <property type="match status" value="1"/>
</dbReference>
<gene>
    <name evidence="7" type="ORF">GNZ21_06835</name>
</gene>
<dbReference type="AlphaFoldDB" id="A0A7K1UHX8"/>
<dbReference type="InterPro" id="IPR001867">
    <property type="entry name" value="OmpR/PhoB-type_DNA-bd"/>
</dbReference>
<organism evidence="7 8">
    <name type="scientific">Nesterenkonia alkaliphila</name>
    <dbReference type="NCBI Taxonomy" id="1463631"/>
    <lineage>
        <taxon>Bacteria</taxon>
        <taxon>Bacillati</taxon>
        <taxon>Actinomycetota</taxon>
        <taxon>Actinomycetes</taxon>
        <taxon>Micrococcales</taxon>
        <taxon>Micrococcaceae</taxon>
        <taxon>Nesterenkonia</taxon>
    </lineage>
</organism>
<reference evidence="7 8" key="1">
    <citation type="submission" date="2019-12" db="EMBL/GenBank/DDBJ databases">
        <title>Nesterenkonia muleiensis sp. nov., a novel actinobacterium isolated from sap of Populus euphratica.</title>
        <authorList>
            <person name="Wang R."/>
        </authorList>
    </citation>
    <scope>NUCLEOTIDE SEQUENCE [LARGE SCALE GENOMIC DNA]</scope>
    <source>
        <strain evidence="7 8">F10</strain>
    </source>
</reference>
<evidence type="ECO:0000256" key="4">
    <source>
        <dbReference type="ARBA" id="ARBA00023163"/>
    </source>
</evidence>
<keyword evidence="3 5" id="KW-0238">DNA-binding</keyword>
<dbReference type="PANTHER" id="PTHR35807:SF1">
    <property type="entry name" value="TRANSCRIPTIONAL REGULATOR REDD"/>
    <property type="match status" value="1"/>
</dbReference>
<feature type="domain" description="OmpR/PhoB-type" evidence="6">
    <location>
        <begin position="74"/>
        <end position="180"/>
    </location>
</feature>
<evidence type="ECO:0000259" key="6">
    <source>
        <dbReference type="PROSITE" id="PS51755"/>
    </source>
</evidence>
<dbReference type="GO" id="GO:0006355">
    <property type="term" value="P:regulation of DNA-templated transcription"/>
    <property type="evidence" value="ECO:0007669"/>
    <property type="project" value="InterPro"/>
</dbReference>
<dbReference type="EMBL" id="WRPM01000048">
    <property type="protein sequence ID" value="MVT26073.1"/>
    <property type="molecule type" value="Genomic_DNA"/>
</dbReference>
<sequence length="271" mass="28330">MHALGSHVLLHLRPVGQPVAVGNLGNLQSAVAEVSKLHVRSLPSESVQTHSLSPYRCTGDGAIDSRGAGEAPAPGVAGHGKRANVRIEVLGPVQLRDDDGAAVEVPERKVRALLAALTAAAGETVSAEALIDRAWGQDLPSNPPRVLQAKLSQLRSLLDTASPGGRDLLLRSPGGYRLDLTAGTCDAAEFRTAVRSATGLPAGPQRAELLEAALKLWRGPAYAEFTDELWLAAEIAELQELRLRAVELAAEALVAAGTAEQAVTLASVVRQ</sequence>
<dbReference type="InterPro" id="IPR005158">
    <property type="entry name" value="BTAD"/>
</dbReference>
<feature type="DNA-binding region" description="OmpR/PhoB-type" evidence="5">
    <location>
        <begin position="74"/>
        <end position="180"/>
    </location>
</feature>
<comment type="similarity">
    <text evidence="1">Belongs to the AfsR/DnrI/RedD regulatory family.</text>
</comment>
<dbReference type="SUPFAM" id="SSF48452">
    <property type="entry name" value="TPR-like"/>
    <property type="match status" value="1"/>
</dbReference>
<dbReference type="Pfam" id="PF00486">
    <property type="entry name" value="Trans_reg_C"/>
    <property type="match status" value="1"/>
</dbReference>
<dbReference type="GO" id="GO:0000160">
    <property type="term" value="P:phosphorelay signal transduction system"/>
    <property type="evidence" value="ECO:0007669"/>
    <property type="project" value="InterPro"/>
</dbReference>